<keyword evidence="3" id="KW-0862">Zinc</keyword>
<feature type="domain" description="GATA-type" evidence="8">
    <location>
        <begin position="183"/>
        <end position="216"/>
    </location>
</feature>
<evidence type="ECO:0000259" key="8">
    <source>
        <dbReference type="PROSITE" id="PS50114"/>
    </source>
</evidence>
<dbReference type="CDD" id="cd00202">
    <property type="entry name" value="ZnF_GATA"/>
    <property type="match status" value="1"/>
</dbReference>
<name>A0A2K3Q2L7_9HYPO</name>
<evidence type="ECO:0000313" key="9">
    <source>
        <dbReference type="EMBL" id="PNY21850.1"/>
    </source>
</evidence>
<dbReference type="Pfam" id="PF00320">
    <property type="entry name" value="GATA"/>
    <property type="match status" value="1"/>
</dbReference>
<keyword evidence="2 6" id="KW-0863">Zinc-finger</keyword>
<dbReference type="InterPro" id="IPR000679">
    <property type="entry name" value="Znf_GATA"/>
</dbReference>
<dbReference type="OrthoDB" id="2162994at2759"/>
<gene>
    <name evidence="9" type="ORF">TCAP_07215</name>
</gene>
<evidence type="ECO:0000256" key="2">
    <source>
        <dbReference type="ARBA" id="ARBA00022771"/>
    </source>
</evidence>
<dbReference type="Gene3D" id="3.30.50.10">
    <property type="entry name" value="Erythroid Transcription Factor GATA-1, subunit A"/>
    <property type="match status" value="1"/>
</dbReference>
<feature type="region of interest" description="Disordered" evidence="7">
    <location>
        <begin position="1"/>
        <end position="60"/>
    </location>
</feature>
<protein>
    <submittedName>
        <fullName evidence="9">GATA-binding transcription factor</fullName>
    </submittedName>
</protein>
<evidence type="ECO:0000256" key="6">
    <source>
        <dbReference type="PROSITE-ProRule" id="PRU00094"/>
    </source>
</evidence>
<keyword evidence="1" id="KW-0479">Metal-binding</keyword>
<dbReference type="GO" id="GO:0006355">
    <property type="term" value="P:regulation of DNA-templated transcription"/>
    <property type="evidence" value="ECO:0007669"/>
    <property type="project" value="InterPro"/>
</dbReference>
<evidence type="ECO:0000256" key="3">
    <source>
        <dbReference type="ARBA" id="ARBA00022833"/>
    </source>
</evidence>
<evidence type="ECO:0000256" key="4">
    <source>
        <dbReference type="ARBA" id="ARBA00023015"/>
    </source>
</evidence>
<feature type="region of interest" description="Disordered" evidence="7">
    <location>
        <begin position="146"/>
        <end position="183"/>
    </location>
</feature>
<dbReference type="AlphaFoldDB" id="A0A2K3Q2L7"/>
<reference evidence="9 10" key="1">
    <citation type="submission" date="2017-08" db="EMBL/GenBank/DDBJ databases">
        <title>Harnessing the power of phylogenomics to disentangle the directionality and signatures of interkingdom host jumping in the parasitic fungal genus Tolypocladium.</title>
        <authorList>
            <person name="Quandt C.A."/>
            <person name="Patterson W."/>
            <person name="Spatafora J.W."/>
        </authorList>
    </citation>
    <scope>NUCLEOTIDE SEQUENCE [LARGE SCALE GENOMIC DNA]</scope>
    <source>
        <strain evidence="9 10">CBS 113982</strain>
    </source>
</reference>
<evidence type="ECO:0000256" key="1">
    <source>
        <dbReference type="ARBA" id="ARBA00022723"/>
    </source>
</evidence>
<dbReference type="SMART" id="SM00401">
    <property type="entry name" value="ZnF_GATA"/>
    <property type="match status" value="1"/>
</dbReference>
<keyword evidence="5" id="KW-0804">Transcription</keyword>
<proteinExistence type="predicted"/>
<dbReference type="GO" id="GO:0008270">
    <property type="term" value="F:zinc ion binding"/>
    <property type="evidence" value="ECO:0007669"/>
    <property type="project" value="UniProtKB-KW"/>
</dbReference>
<evidence type="ECO:0000313" key="10">
    <source>
        <dbReference type="Proteomes" id="UP000236621"/>
    </source>
</evidence>
<dbReference type="STRING" id="45235.A0A2K3Q2L7"/>
<dbReference type="GO" id="GO:0043565">
    <property type="term" value="F:sequence-specific DNA binding"/>
    <property type="evidence" value="ECO:0007669"/>
    <property type="project" value="InterPro"/>
</dbReference>
<feature type="compositionally biased region" description="Polar residues" evidence="7">
    <location>
        <begin position="44"/>
        <end position="55"/>
    </location>
</feature>
<feature type="compositionally biased region" description="Basic residues" evidence="7">
    <location>
        <begin position="149"/>
        <end position="172"/>
    </location>
</feature>
<dbReference type="InterPro" id="IPR013088">
    <property type="entry name" value="Znf_NHR/GATA"/>
</dbReference>
<comment type="caution">
    <text evidence="9">The sequence shown here is derived from an EMBL/GenBank/DDBJ whole genome shotgun (WGS) entry which is preliminary data.</text>
</comment>
<dbReference type="SUPFAM" id="SSF57716">
    <property type="entry name" value="Glucocorticoid receptor-like (DNA-binding domain)"/>
    <property type="match status" value="1"/>
</dbReference>
<dbReference type="Proteomes" id="UP000236621">
    <property type="component" value="Unassembled WGS sequence"/>
</dbReference>
<dbReference type="PANTHER" id="PTHR47172:SF24">
    <property type="entry name" value="GATA ZINC FINGER DOMAIN-CONTAINING PROTEIN 14-RELATED"/>
    <property type="match status" value="1"/>
</dbReference>
<organism evidence="9 10">
    <name type="scientific">Tolypocladium capitatum</name>
    <dbReference type="NCBI Taxonomy" id="45235"/>
    <lineage>
        <taxon>Eukaryota</taxon>
        <taxon>Fungi</taxon>
        <taxon>Dikarya</taxon>
        <taxon>Ascomycota</taxon>
        <taxon>Pezizomycotina</taxon>
        <taxon>Sordariomycetes</taxon>
        <taxon>Hypocreomycetidae</taxon>
        <taxon>Hypocreales</taxon>
        <taxon>Ophiocordycipitaceae</taxon>
        <taxon>Tolypocladium</taxon>
    </lineage>
</organism>
<dbReference type="PROSITE" id="PS50114">
    <property type="entry name" value="GATA_ZN_FINGER_2"/>
    <property type="match status" value="1"/>
</dbReference>
<evidence type="ECO:0000256" key="5">
    <source>
        <dbReference type="ARBA" id="ARBA00023163"/>
    </source>
</evidence>
<sequence length="228" mass="24307">MSIASLSPNHGLDSVPREAGASPRRDGGANPANGAQWTDADPSGRSSSQPLSTSGMRRLQPGDSFGFQMVRVLAALRAPGVDEVADLCLNEMRREADDAGFPLFISHSPNPQPATSEAHGKPDAAVTSATTTTAAASLPQYTHVATSKHGVHHATRNKQSSHHQRQHHHRQHKSDSPRKQRTGNARLECHVCGTSETPVWRCGPDGLGTLCNVCGLVLAKKQRRLSGV</sequence>
<dbReference type="EMBL" id="NRSZ01001228">
    <property type="protein sequence ID" value="PNY21850.1"/>
    <property type="molecule type" value="Genomic_DNA"/>
</dbReference>
<accession>A0A2K3Q2L7</accession>
<keyword evidence="4" id="KW-0805">Transcription regulation</keyword>
<evidence type="ECO:0000256" key="7">
    <source>
        <dbReference type="SAM" id="MobiDB-lite"/>
    </source>
</evidence>
<feature type="region of interest" description="Disordered" evidence="7">
    <location>
        <begin position="101"/>
        <end position="131"/>
    </location>
</feature>
<keyword evidence="10" id="KW-1185">Reference proteome</keyword>
<dbReference type="PANTHER" id="PTHR47172">
    <property type="entry name" value="OS01G0976800 PROTEIN"/>
    <property type="match status" value="1"/>
</dbReference>